<feature type="repeat" description="RCC1" evidence="2">
    <location>
        <begin position="160"/>
        <end position="211"/>
    </location>
</feature>
<organism evidence="5 6">
    <name type="scientific">Cymbomonas tetramitiformis</name>
    <dbReference type="NCBI Taxonomy" id="36881"/>
    <lineage>
        <taxon>Eukaryota</taxon>
        <taxon>Viridiplantae</taxon>
        <taxon>Chlorophyta</taxon>
        <taxon>Pyramimonadophyceae</taxon>
        <taxon>Pyramimonadales</taxon>
        <taxon>Pyramimonadaceae</taxon>
        <taxon>Cymbomonas</taxon>
    </lineage>
</organism>
<dbReference type="InterPro" id="IPR036047">
    <property type="entry name" value="F-box-like_dom_sf"/>
</dbReference>
<dbReference type="SUPFAM" id="SSF50985">
    <property type="entry name" value="RCC1/BLIP-II"/>
    <property type="match status" value="2"/>
</dbReference>
<dbReference type="PANTHER" id="PTHR22872:SF2">
    <property type="entry name" value="INHIBITOR OF BRUTON TYROSINE KINASE"/>
    <property type="match status" value="1"/>
</dbReference>
<dbReference type="InterPro" id="IPR000408">
    <property type="entry name" value="Reg_chr_condens"/>
</dbReference>
<accession>A0AAE0EWC2</accession>
<sequence length="492" mass="52557">MSLRDQDAFDCPNEILVAVLRFLSWQELAYVCTTCKRFRDAAQQGARVQLQQSCRSLARALQRHEGETWIQLLRFARLQEANTQPPFLPEHGNVALGDGMTALISTDGVVMTCGYNFSCKLGHSDGEDRRTPCPVPSLLSFKVGSVACGGFHTLFLTTCGKVFSAGANGSGQRGVGSTDEESRPTHLTKLSAGFVIEVVAGHCHSVALSLDGAVYTWGDGKRGQLGLGDVDRATSPTLCIAAGGEHPRIVTVAAGMNHTLCVHESGRVRAWGDNRHAQLGLPDKRLRQTPVEVPAVAHVVQARAGAFHSLLLTISGEILAMGLNKFGQLGSAIGSGVPGAHWVQWERRWGRAVQIDGGNFHTVAVSSRGRVYCWGANNSYQLGRQSATNRTNEPDPGEVQHLPADVRVLKVAAGALHSIMLTSKGEVWAWGKGDHGALGMDDVRVSPFPHRLPVGCAPDDKGACSKLLSQHIASCQSNNQTAVESVISADAA</sequence>
<feature type="domain" description="F-box" evidence="3">
    <location>
        <begin position="12"/>
        <end position="43"/>
    </location>
</feature>
<dbReference type="PRINTS" id="PR00633">
    <property type="entry name" value="RCCNDNSATION"/>
</dbReference>
<dbReference type="CDD" id="cd09917">
    <property type="entry name" value="F-box_SF"/>
    <property type="match status" value="1"/>
</dbReference>
<feature type="repeat" description="RCC1" evidence="2">
    <location>
        <begin position="369"/>
        <end position="424"/>
    </location>
</feature>
<evidence type="ECO:0000313" key="6">
    <source>
        <dbReference type="Proteomes" id="UP001190700"/>
    </source>
</evidence>
<feature type="repeat" description="RCC1" evidence="2">
    <location>
        <begin position="212"/>
        <end position="265"/>
    </location>
</feature>
<keyword evidence="1" id="KW-0677">Repeat</keyword>
<dbReference type="Gene3D" id="2.130.10.30">
    <property type="entry name" value="Regulator of chromosome condensation 1/beta-lactamase-inhibitor protein II"/>
    <property type="match status" value="3"/>
</dbReference>
<dbReference type="InterPro" id="IPR009091">
    <property type="entry name" value="RCC1/BLIP-II"/>
</dbReference>
<keyword evidence="6" id="KW-1185">Reference proteome</keyword>
<dbReference type="EMBL" id="LGRX02033015">
    <property type="protein sequence ID" value="KAK3243263.1"/>
    <property type="molecule type" value="Genomic_DNA"/>
</dbReference>
<dbReference type="Pfam" id="PF25390">
    <property type="entry name" value="WD40_RLD"/>
    <property type="match status" value="1"/>
</dbReference>
<dbReference type="InterPro" id="IPR051625">
    <property type="entry name" value="Signaling_Regulatory_Domain"/>
</dbReference>
<dbReference type="Pfam" id="PF00415">
    <property type="entry name" value="RCC1"/>
    <property type="match status" value="1"/>
</dbReference>
<reference evidence="5 6" key="1">
    <citation type="journal article" date="2015" name="Genome Biol. Evol.">
        <title>Comparative Genomics of a Bacterivorous Green Alga Reveals Evolutionary Causalities and Consequences of Phago-Mixotrophic Mode of Nutrition.</title>
        <authorList>
            <person name="Burns J.A."/>
            <person name="Paasch A."/>
            <person name="Narechania A."/>
            <person name="Kim E."/>
        </authorList>
    </citation>
    <scope>NUCLEOTIDE SEQUENCE [LARGE SCALE GENOMIC DNA]</scope>
    <source>
        <strain evidence="5 6">PLY_AMNH</strain>
    </source>
</reference>
<proteinExistence type="predicted"/>
<evidence type="ECO:0000256" key="1">
    <source>
        <dbReference type="ARBA" id="ARBA00022737"/>
    </source>
</evidence>
<feature type="repeat" description="RCC1" evidence="2">
    <location>
        <begin position="316"/>
        <end position="368"/>
    </location>
</feature>
<dbReference type="Pfam" id="PF12937">
    <property type="entry name" value="F-box-like"/>
    <property type="match status" value="1"/>
</dbReference>
<dbReference type="Proteomes" id="UP001190700">
    <property type="component" value="Unassembled WGS sequence"/>
</dbReference>
<evidence type="ECO:0000313" key="5">
    <source>
        <dbReference type="EMBL" id="KAK3243263.1"/>
    </source>
</evidence>
<dbReference type="InterPro" id="IPR001810">
    <property type="entry name" value="F-box_dom"/>
</dbReference>
<protein>
    <recommendedName>
        <fullName evidence="7">F-box domain-containing protein</fullName>
    </recommendedName>
</protein>
<evidence type="ECO:0000259" key="4">
    <source>
        <dbReference type="Pfam" id="PF25390"/>
    </source>
</evidence>
<gene>
    <name evidence="5" type="ORF">CYMTET_47072</name>
</gene>
<dbReference type="PANTHER" id="PTHR22872">
    <property type="entry name" value="BTK-BINDING PROTEIN-RELATED"/>
    <property type="match status" value="1"/>
</dbReference>
<comment type="caution">
    <text evidence="5">The sequence shown here is derived from an EMBL/GenBank/DDBJ whole genome shotgun (WGS) entry which is preliminary data.</text>
</comment>
<dbReference type="InterPro" id="IPR058923">
    <property type="entry name" value="RCC1-like_dom"/>
</dbReference>
<dbReference type="PROSITE" id="PS00626">
    <property type="entry name" value="RCC1_2"/>
    <property type="match status" value="3"/>
</dbReference>
<dbReference type="AlphaFoldDB" id="A0AAE0EWC2"/>
<evidence type="ECO:0008006" key="7">
    <source>
        <dbReference type="Google" id="ProtNLM"/>
    </source>
</evidence>
<dbReference type="PROSITE" id="PS50012">
    <property type="entry name" value="RCC1_3"/>
    <property type="match status" value="6"/>
</dbReference>
<name>A0AAE0EWC2_9CHLO</name>
<feature type="domain" description="RCC1-like" evidence="4">
    <location>
        <begin position="246"/>
        <end position="484"/>
    </location>
</feature>
<feature type="repeat" description="RCC1" evidence="2">
    <location>
        <begin position="108"/>
        <end position="159"/>
    </location>
</feature>
<feature type="repeat" description="RCC1" evidence="2">
    <location>
        <begin position="266"/>
        <end position="315"/>
    </location>
</feature>
<dbReference type="Pfam" id="PF13540">
    <property type="entry name" value="RCC1_2"/>
    <property type="match status" value="1"/>
</dbReference>
<evidence type="ECO:0000259" key="3">
    <source>
        <dbReference type="Pfam" id="PF12937"/>
    </source>
</evidence>
<evidence type="ECO:0000256" key="2">
    <source>
        <dbReference type="PROSITE-ProRule" id="PRU00235"/>
    </source>
</evidence>
<dbReference type="SUPFAM" id="SSF81383">
    <property type="entry name" value="F-box domain"/>
    <property type="match status" value="1"/>
</dbReference>